<dbReference type="EMBL" id="JACHLL010000002">
    <property type="protein sequence ID" value="MBB6340936.1"/>
    <property type="molecule type" value="Genomic_DNA"/>
</dbReference>
<name>A0A7X0BRF6_9PSED</name>
<dbReference type="Proteomes" id="UP000557193">
    <property type="component" value="Unassembled WGS sequence"/>
</dbReference>
<protein>
    <submittedName>
        <fullName evidence="2">Chromosome segregation ATPase</fullName>
    </submittedName>
</protein>
<evidence type="ECO:0000313" key="2">
    <source>
        <dbReference type="EMBL" id="MBB6340936.1"/>
    </source>
</evidence>
<evidence type="ECO:0000256" key="1">
    <source>
        <dbReference type="SAM" id="Coils"/>
    </source>
</evidence>
<accession>A0A7X0BRF6</accession>
<comment type="caution">
    <text evidence="2">The sequence shown here is derived from an EMBL/GenBank/DDBJ whole genome shotgun (WGS) entry which is preliminary data.</text>
</comment>
<evidence type="ECO:0000313" key="3">
    <source>
        <dbReference type="Proteomes" id="UP000557193"/>
    </source>
</evidence>
<dbReference type="AlphaFoldDB" id="A0A7X0BRF6"/>
<keyword evidence="3" id="KW-1185">Reference proteome</keyword>
<reference evidence="2 3" key="1">
    <citation type="submission" date="2020-08" db="EMBL/GenBank/DDBJ databases">
        <title>Functional genomics of gut bacteria from endangered species of beetles.</title>
        <authorList>
            <person name="Carlos-Shanley C."/>
        </authorList>
    </citation>
    <scope>NUCLEOTIDE SEQUENCE [LARGE SCALE GENOMIC DNA]</scope>
    <source>
        <strain evidence="2 3">S00202</strain>
    </source>
</reference>
<keyword evidence="1" id="KW-0175">Coiled coil</keyword>
<organism evidence="2 3">
    <name type="scientific">Pseudomonas fluvialis</name>
    <dbReference type="NCBI Taxonomy" id="1793966"/>
    <lineage>
        <taxon>Bacteria</taxon>
        <taxon>Pseudomonadati</taxon>
        <taxon>Pseudomonadota</taxon>
        <taxon>Gammaproteobacteria</taxon>
        <taxon>Pseudomonadales</taxon>
        <taxon>Pseudomonadaceae</taxon>
        <taxon>Pseudomonas</taxon>
    </lineage>
</organism>
<feature type="coiled-coil region" evidence="1">
    <location>
        <begin position="15"/>
        <end position="61"/>
    </location>
</feature>
<sequence>MFNGMEGDQRYAKQIKASEEQVSVALQQLQDLSGEGSKALHNQLQQQWQAYQEELKALITALETEGFTDLQPIADLAKRNQQLLVLSGELYGKIQQESSTSVPPLTERSRELGLLMQSISVNYASRNASVGGTFIGGSGGEDEKPIDELANDFQKRLSELKASPRNTAEIKASLQSVQTKWNYIEKSLKNYNENSVPFLISKYSEQIISGLEKTSELYAAGKL</sequence>
<proteinExistence type="predicted"/>
<gene>
    <name evidence="2" type="ORF">HNP49_001093</name>
</gene>